<dbReference type="InterPro" id="IPR027417">
    <property type="entry name" value="P-loop_NTPase"/>
</dbReference>
<keyword evidence="12 19" id="KW-0547">Nucleotide-binding</keyword>
<dbReference type="GO" id="GO:0005524">
    <property type="term" value="F:ATP binding"/>
    <property type="evidence" value="ECO:0007669"/>
    <property type="project" value="UniProtKB-KW"/>
</dbReference>
<evidence type="ECO:0000256" key="7">
    <source>
        <dbReference type="ARBA" id="ARBA00007490"/>
    </source>
</evidence>
<protein>
    <recommendedName>
        <fullName evidence="16">Adenosylcobinamide kinase</fullName>
        <ecNumber evidence="8">2.7.1.156</ecNumber>
        <ecNumber evidence="9">2.7.7.62</ecNumber>
    </recommendedName>
    <alternativeName>
        <fullName evidence="17">Adenosylcobinamide-phosphate guanylyltransferase</fullName>
    </alternativeName>
</protein>
<keyword evidence="20" id="KW-0548">Nucleotidyltransferase</keyword>
<reference evidence="20 21" key="1">
    <citation type="submission" date="2019-06" db="EMBL/GenBank/DDBJ databases">
        <title>An operon consisting of a P-type ATPase gene and a transcriptional regular gene given the different cadmium resistance in Bacillus vietamensis 151-6 and Bacillus marisflavi 151-25.</title>
        <authorList>
            <person name="Yu X."/>
        </authorList>
    </citation>
    <scope>NUCLEOTIDE SEQUENCE [LARGE SCALE GENOMIC DNA]</scope>
    <source>
        <strain evidence="20 21">151-6</strain>
    </source>
</reference>
<comment type="catalytic activity">
    <reaction evidence="3">
        <text>adenosylcob(III)inamide + GTP = adenosylcob(III)inamide phosphate + GDP + H(+)</text>
        <dbReference type="Rhea" id="RHEA:15765"/>
        <dbReference type="ChEBI" id="CHEBI:2480"/>
        <dbReference type="ChEBI" id="CHEBI:15378"/>
        <dbReference type="ChEBI" id="CHEBI:37565"/>
        <dbReference type="ChEBI" id="CHEBI:58189"/>
        <dbReference type="ChEBI" id="CHEBI:58502"/>
        <dbReference type="EC" id="2.7.1.156"/>
    </reaction>
</comment>
<sequence>MGRLFFITGGVRCGKSSYAEKLASELKTSNEILIYLACGVCTDWEMEKRILKHRLDRRSSHEKWTTIERPLAIGDIVDTIPSNSIVLLDCLTTLLTNELFNGDMGGGRYVEDSIYESVIQLADRVKALLVVSNELFHDIPPETDEILQFQRTLGRLHRSLVEKSYIAIDMTVGIPVMKKGVSMK</sequence>
<dbReference type="PIRSF" id="PIRSF006135">
    <property type="entry name" value="CobU"/>
    <property type="match status" value="1"/>
</dbReference>
<evidence type="ECO:0000256" key="18">
    <source>
        <dbReference type="PIRSR" id="PIRSR006135-1"/>
    </source>
</evidence>
<dbReference type="PANTHER" id="PTHR34848:SF1">
    <property type="entry name" value="BIFUNCTIONAL ADENOSYLCOBALAMIN BIOSYNTHESIS PROTEIN COBU"/>
    <property type="match status" value="1"/>
</dbReference>
<accession>A0A6I6URX5</accession>
<evidence type="ECO:0000256" key="6">
    <source>
        <dbReference type="ARBA" id="ARBA00005159"/>
    </source>
</evidence>
<dbReference type="Pfam" id="PF02283">
    <property type="entry name" value="CobU"/>
    <property type="match status" value="1"/>
</dbReference>
<gene>
    <name evidence="20" type="ORF">FHE72_12630</name>
</gene>
<organism evidence="20 21">
    <name type="scientific">Rossellomorea vietnamensis</name>
    <dbReference type="NCBI Taxonomy" id="218284"/>
    <lineage>
        <taxon>Bacteria</taxon>
        <taxon>Bacillati</taxon>
        <taxon>Bacillota</taxon>
        <taxon>Bacilli</taxon>
        <taxon>Bacillales</taxon>
        <taxon>Bacillaceae</taxon>
        <taxon>Rossellomorea</taxon>
    </lineage>
</organism>
<comment type="catalytic activity">
    <reaction evidence="2">
        <text>adenosylcob(III)inamide phosphate + GTP + H(+) = adenosylcob(III)inamide-GDP + diphosphate</text>
        <dbReference type="Rhea" id="RHEA:22712"/>
        <dbReference type="ChEBI" id="CHEBI:15378"/>
        <dbReference type="ChEBI" id="CHEBI:33019"/>
        <dbReference type="ChEBI" id="CHEBI:37565"/>
        <dbReference type="ChEBI" id="CHEBI:58502"/>
        <dbReference type="ChEBI" id="CHEBI:60487"/>
        <dbReference type="EC" id="2.7.7.62"/>
    </reaction>
</comment>
<evidence type="ECO:0000256" key="17">
    <source>
        <dbReference type="ARBA" id="ARBA00030571"/>
    </source>
</evidence>
<name>A0A6I6URX5_9BACI</name>
<comment type="catalytic activity">
    <reaction evidence="1">
        <text>adenosylcob(III)inamide + ATP = adenosylcob(III)inamide phosphate + ADP + H(+)</text>
        <dbReference type="Rhea" id="RHEA:15769"/>
        <dbReference type="ChEBI" id="CHEBI:2480"/>
        <dbReference type="ChEBI" id="CHEBI:15378"/>
        <dbReference type="ChEBI" id="CHEBI:30616"/>
        <dbReference type="ChEBI" id="CHEBI:58502"/>
        <dbReference type="ChEBI" id="CHEBI:456216"/>
        <dbReference type="EC" id="2.7.1.156"/>
    </reaction>
</comment>
<evidence type="ECO:0000256" key="10">
    <source>
        <dbReference type="ARBA" id="ARBA00022573"/>
    </source>
</evidence>
<feature type="active site" description="GMP-histidine intermediate" evidence="18">
    <location>
        <position position="53"/>
    </location>
</feature>
<dbReference type="EMBL" id="CP047394">
    <property type="protein sequence ID" value="QHE61763.1"/>
    <property type="molecule type" value="Genomic_DNA"/>
</dbReference>
<evidence type="ECO:0000256" key="16">
    <source>
        <dbReference type="ARBA" id="ARBA00029570"/>
    </source>
</evidence>
<evidence type="ECO:0000256" key="11">
    <source>
        <dbReference type="ARBA" id="ARBA00022679"/>
    </source>
</evidence>
<dbReference type="Gene3D" id="3.40.50.300">
    <property type="entry name" value="P-loop containing nucleotide triphosphate hydrolases"/>
    <property type="match status" value="1"/>
</dbReference>
<evidence type="ECO:0000256" key="13">
    <source>
        <dbReference type="ARBA" id="ARBA00022777"/>
    </source>
</evidence>
<evidence type="ECO:0000256" key="8">
    <source>
        <dbReference type="ARBA" id="ARBA00012016"/>
    </source>
</evidence>
<feature type="binding site" evidence="19">
    <location>
        <begin position="9"/>
        <end position="16"/>
    </location>
    <ligand>
        <name>GTP</name>
        <dbReference type="ChEBI" id="CHEBI:37565"/>
    </ligand>
</feature>
<dbReference type="GO" id="GO:0005525">
    <property type="term" value="F:GTP binding"/>
    <property type="evidence" value="ECO:0007669"/>
    <property type="project" value="UniProtKB-KW"/>
</dbReference>
<feature type="binding site" evidence="19">
    <location>
        <position position="89"/>
    </location>
    <ligand>
        <name>GTP</name>
        <dbReference type="ChEBI" id="CHEBI:37565"/>
    </ligand>
</feature>
<proteinExistence type="inferred from homology"/>
<keyword evidence="10" id="KW-0169">Cobalamin biosynthesis</keyword>
<dbReference type="RefSeq" id="WP_159362090.1">
    <property type="nucleotide sequence ID" value="NZ_CP047394.1"/>
</dbReference>
<dbReference type="GO" id="GO:0009236">
    <property type="term" value="P:cobalamin biosynthetic process"/>
    <property type="evidence" value="ECO:0007669"/>
    <property type="project" value="UniProtKB-UniPathway"/>
</dbReference>
<dbReference type="GO" id="GO:0008820">
    <property type="term" value="F:cobinamide phosphate guanylyltransferase activity"/>
    <property type="evidence" value="ECO:0007669"/>
    <property type="project" value="UniProtKB-EC"/>
</dbReference>
<dbReference type="SUPFAM" id="SSF52540">
    <property type="entry name" value="P-loop containing nucleoside triphosphate hydrolases"/>
    <property type="match status" value="1"/>
</dbReference>
<comment type="similarity">
    <text evidence="7">Belongs to the CobU/CobP family.</text>
</comment>
<evidence type="ECO:0000256" key="3">
    <source>
        <dbReference type="ARBA" id="ARBA00001522"/>
    </source>
</evidence>
<keyword evidence="14" id="KW-0067">ATP-binding</keyword>
<comment type="function">
    <text evidence="4">Catalyzes ATP-dependent phosphorylation of adenosylcobinamide and addition of GMP to adenosylcobinamide phosphate.</text>
</comment>
<evidence type="ECO:0000256" key="14">
    <source>
        <dbReference type="ARBA" id="ARBA00022840"/>
    </source>
</evidence>
<evidence type="ECO:0000256" key="4">
    <source>
        <dbReference type="ARBA" id="ARBA00003889"/>
    </source>
</evidence>
<dbReference type="InterPro" id="IPR003203">
    <property type="entry name" value="CobU/CobP"/>
</dbReference>
<evidence type="ECO:0000256" key="9">
    <source>
        <dbReference type="ARBA" id="ARBA00012523"/>
    </source>
</evidence>
<dbReference type="PANTHER" id="PTHR34848">
    <property type="match status" value="1"/>
</dbReference>
<evidence type="ECO:0000256" key="1">
    <source>
        <dbReference type="ARBA" id="ARBA00000312"/>
    </source>
</evidence>
<dbReference type="AlphaFoldDB" id="A0A6I6URX5"/>
<feature type="binding site" evidence="19">
    <location>
        <begin position="37"/>
        <end position="39"/>
    </location>
    <ligand>
        <name>GTP</name>
        <dbReference type="ChEBI" id="CHEBI:37565"/>
    </ligand>
</feature>
<evidence type="ECO:0000313" key="21">
    <source>
        <dbReference type="Proteomes" id="UP000465062"/>
    </source>
</evidence>
<feature type="binding site" evidence="19">
    <location>
        <position position="68"/>
    </location>
    <ligand>
        <name>GTP</name>
        <dbReference type="ChEBI" id="CHEBI:37565"/>
    </ligand>
</feature>
<dbReference type="EC" id="2.7.7.62" evidence="9"/>
<evidence type="ECO:0000256" key="19">
    <source>
        <dbReference type="PIRSR" id="PIRSR006135-2"/>
    </source>
</evidence>
<keyword evidence="11 20" id="KW-0808">Transferase</keyword>
<dbReference type="KEGG" id="bvq:FHE72_12630"/>
<dbReference type="GO" id="GO:0043752">
    <property type="term" value="F:adenosylcobinamide kinase activity"/>
    <property type="evidence" value="ECO:0007669"/>
    <property type="project" value="UniProtKB-EC"/>
</dbReference>
<evidence type="ECO:0000256" key="12">
    <source>
        <dbReference type="ARBA" id="ARBA00022741"/>
    </source>
</evidence>
<comment type="pathway">
    <text evidence="5">Cofactor biosynthesis; adenosylcobalamin biosynthesis; adenosylcobalamin from cob(II)yrinate a,c-diamide: step 6/7.</text>
</comment>
<dbReference type="UniPathway" id="UPA00148">
    <property type="reaction ID" value="UER00236"/>
</dbReference>
<dbReference type="EC" id="2.7.1.156" evidence="8"/>
<comment type="pathway">
    <text evidence="6">Cofactor biosynthesis; adenosylcobalamin biosynthesis; adenosylcobalamin from cob(II)yrinate a,c-diamide: step 5/7.</text>
</comment>
<keyword evidence="13 20" id="KW-0418">Kinase</keyword>
<dbReference type="Proteomes" id="UP000465062">
    <property type="component" value="Chromosome"/>
</dbReference>
<evidence type="ECO:0000313" key="20">
    <source>
        <dbReference type="EMBL" id="QHE61763.1"/>
    </source>
</evidence>
<evidence type="ECO:0000256" key="15">
    <source>
        <dbReference type="ARBA" id="ARBA00023134"/>
    </source>
</evidence>
<evidence type="ECO:0000256" key="2">
    <source>
        <dbReference type="ARBA" id="ARBA00000711"/>
    </source>
</evidence>
<feature type="binding site" evidence="19">
    <location>
        <begin position="54"/>
        <end position="58"/>
    </location>
    <ligand>
        <name>GTP</name>
        <dbReference type="ChEBI" id="CHEBI:37565"/>
    </ligand>
</feature>
<keyword evidence="15 19" id="KW-0342">GTP-binding</keyword>
<evidence type="ECO:0000256" key="5">
    <source>
        <dbReference type="ARBA" id="ARBA00004692"/>
    </source>
</evidence>